<keyword evidence="2" id="KW-0472">Membrane</keyword>
<evidence type="ECO:0000313" key="5">
    <source>
        <dbReference type="Proteomes" id="UP000322214"/>
    </source>
</evidence>
<dbReference type="KEGG" id="mff:MFFC18_10680"/>
<dbReference type="AlphaFoldDB" id="A0A5B9PE40"/>
<feature type="compositionally biased region" description="Polar residues" evidence="1">
    <location>
        <begin position="52"/>
        <end position="68"/>
    </location>
</feature>
<evidence type="ECO:0000313" key="4">
    <source>
        <dbReference type="EMBL" id="QEG21213.1"/>
    </source>
</evidence>
<reference evidence="4 5" key="1">
    <citation type="submission" date="2019-08" db="EMBL/GenBank/DDBJ databases">
        <title>Deep-cultivation of Planctomycetes and their phenomic and genomic characterization uncovers novel biology.</title>
        <authorList>
            <person name="Wiegand S."/>
            <person name="Jogler M."/>
            <person name="Boedeker C."/>
            <person name="Pinto D."/>
            <person name="Vollmers J."/>
            <person name="Rivas-Marin E."/>
            <person name="Kohn T."/>
            <person name="Peeters S.H."/>
            <person name="Heuer A."/>
            <person name="Rast P."/>
            <person name="Oberbeckmann S."/>
            <person name="Bunk B."/>
            <person name="Jeske O."/>
            <person name="Meyerdierks A."/>
            <person name="Storesund J.E."/>
            <person name="Kallscheuer N."/>
            <person name="Luecker S."/>
            <person name="Lage O.M."/>
            <person name="Pohl T."/>
            <person name="Merkel B.J."/>
            <person name="Hornburger P."/>
            <person name="Mueller R.-W."/>
            <person name="Bruemmer F."/>
            <person name="Labrenz M."/>
            <person name="Spormann A.M."/>
            <person name="Op den Camp H."/>
            <person name="Overmann J."/>
            <person name="Amann R."/>
            <person name="Jetten M.S.M."/>
            <person name="Mascher T."/>
            <person name="Medema M.H."/>
            <person name="Devos D.P."/>
            <person name="Kaster A.-K."/>
            <person name="Ovreas L."/>
            <person name="Rohde M."/>
            <person name="Galperin M.Y."/>
            <person name="Jogler C."/>
        </authorList>
    </citation>
    <scope>NUCLEOTIDE SEQUENCE [LARGE SCALE GENOMIC DNA]</scope>
    <source>
        <strain evidence="4 5">FC18</strain>
    </source>
</reference>
<keyword evidence="2" id="KW-1133">Transmembrane helix</keyword>
<keyword evidence="3" id="KW-0732">Signal</keyword>
<evidence type="ECO:0000256" key="3">
    <source>
        <dbReference type="SAM" id="SignalP"/>
    </source>
</evidence>
<keyword evidence="2" id="KW-0812">Transmembrane</keyword>
<evidence type="ECO:0000256" key="2">
    <source>
        <dbReference type="SAM" id="Phobius"/>
    </source>
</evidence>
<dbReference type="STRING" id="980251.GCA_001642875_01872"/>
<protein>
    <recommendedName>
        <fullName evidence="6">DUF4129 domain-containing protein</fullName>
    </recommendedName>
</protein>
<feature type="signal peptide" evidence="3">
    <location>
        <begin position="1"/>
        <end position="18"/>
    </location>
</feature>
<accession>A0A5B9PE40</accession>
<feature type="transmembrane region" description="Helical" evidence="2">
    <location>
        <begin position="107"/>
        <end position="128"/>
    </location>
</feature>
<dbReference type="EMBL" id="CP042912">
    <property type="protein sequence ID" value="QEG21213.1"/>
    <property type="molecule type" value="Genomic_DNA"/>
</dbReference>
<keyword evidence="5" id="KW-1185">Reference proteome</keyword>
<evidence type="ECO:0008006" key="6">
    <source>
        <dbReference type="Google" id="ProtNLM"/>
    </source>
</evidence>
<evidence type="ECO:0000256" key="1">
    <source>
        <dbReference type="SAM" id="MobiDB-lite"/>
    </source>
</evidence>
<name>A0A5B9PE40_9BACT</name>
<gene>
    <name evidence="4" type="ORF">MFFC18_10680</name>
</gene>
<dbReference type="Proteomes" id="UP000322214">
    <property type="component" value="Chromosome"/>
</dbReference>
<feature type="region of interest" description="Disordered" evidence="1">
    <location>
        <begin position="49"/>
        <end position="68"/>
    </location>
</feature>
<sequence length="288" mass="31616" precursor="true">MLLSSLLLCVADSGIASGALTAAGMTVEEDEDFEAAFKTSDLPWYDAGTEGLKSSTAPNRPGSIVSNRNRIPPLVEKKKGKQVSKPLTPPVGTGGTGTAAGTVGTSFVYVIGIVFAIVLVALLIYGFLKLESDDTGTESNAKKRRQIRDHIKHLPFEIEEQDGDFETFAEKSFRDGDYSKAVIYLFADLLVAMSESGVVRLQRGKTNRQYLNEVWDHGEIRPYYRKVMTAFEDAFFGKHVIERRRAEVCFSERPAFNAALEKIKQQKFAAMQGASMLAQPKVGMEGTS</sequence>
<organism evidence="4 5">
    <name type="scientific">Mariniblastus fucicola</name>
    <dbReference type="NCBI Taxonomy" id="980251"/>
    <lineage>
        <taxon>Bacteria</taxon>
        <taxon>Pseudomonadati</taxon>
        <taxon>Planctomycetota</taxon>
        <taxon>Planctomycetia</taxon>
        <taxon>Pirellulales</taxon>
        <taxon>Pirellulaceae</taxon>
        <taxon>Mariniblastus</taxon>
    </lineage>
</organism>
<feature type="chain" id="PRO_5022679487" description="DUF4129 domain-containing protein" evidence="3">
    <location>
        <begin position="19"/>
        <end position="288"/>
    </location>
</feature>
<proteinExistence type="predicted"/>